<protein>
    <submittedName>
        <fullName evidence="1">Uncharacterized protein</fullName>
    </submittedName>
</protein>
<organism evidence="1 2">
    <name type="scientific">Liparis tanakae</name>
    <name type="common">Tanaka's snailfish</name>
    <dbReference type="NCBI Taxonomy" id="230148"/>
    <lineage>
        <taxon>Eukaryota</taxon>
        <taxon>Metazoa</taxon>
        <taxon>Chordata</taxon>
        <taxon>Craniata</taxon>
        <taxon>Vertebrata</taxon>
        <taxon>Euteleostomi</taxon>
        <taxon>Actinopterygii</taxon>
        <taxon>Neopterygii</taxon>
        <taxon>Teleostei</taxon>
        <taxon>Neoteleostei</taxon>
        <taxon>Acanthomorphata</taxon>
        <taxon>Eupercaria</taxon>
        <taxon>Perciformes</taxon>
        <taxon>Cottioidei</taxon>
        <taxon>Cottales</taxon>
        <taxon>Liparidae</taxon>
        <taxon>Liparis</taxon>
    </lineage>
</organism>
<dbReference type="EMBL" id="SRLO01000503">
    <property type="protein sequence ID" value="TNN53888.1"/>
    <property type="molecule type" value="Genomic_DNA"/>
</dbReference>
<evidence type="ECO:0000313" key="2">
    <source>
        <dbReference type="Proteomes" id="UP000314294"/>
    </source>
</evidence>
<comment type="caution">
    <text evidence="1">The sequence shown here is derived from an EMBL/GenBank/DDBJ whole genome shotgun (WGS) entry which is preliminary data.</text>
</comment>
<name>A0A4Z2GJZ9_9TELE</name>
<keyword evidence="2" id="KW-1185">Reference proteome</keyword>
<dbReference type="AlphaFoldDB" id="A0A4Z2GJZ9"/>
<evidence type="ECO:0000313" key="1">
    <source>
        <dbReference type="EMBL" id="TNN53888.1"/>
    </source>
</evidence>
<sequence length="75" mass="8057">MSHEHPGSIPLLLGKLGSWTGSGSPASLSDFLPSHSSNGKGKQNSLLLFTDLQEMFGFRFNLFPVKTGGLMHICP</sequence>
<accession>A0A4Z2GJZ9</accession>
<proteinExistence type="predicted"/>
<dbReference type="Proteomes" id="UP000314294">
    <property type="component" value="Unassembled WGS sequence"/>
</dbReference>
<gene>
    <name evidence="1" type="ORF">EYF80_035949</name>
</gene>
<reference evidence="1 2" key="1">
    <citation type="submission" date="2019-03" db="EMBL/GenBank/DDBJ databases">
        <title>First draft genome of Liparis tanakae, snailfish: a comprehensive survey of snailfish specific genes.</title>
        <authorList>
            <person name="Kim W."/>
            <person name="Song I."/>
            <person name="Jeong J.-H."/>
            <person name="Kim D."/>
            <person name="Kim S."/>
            <person name="Ryu S."/>
            <person name="Song J.Y."/>
            <person name="Lee S.K."/>
        </authorList>
    </citation>
    <scope>NUCLEOTIDE SEQUENCE [LARGE SCALE GENOMIC DNA]</scope>
    <source>
        <tissue evidence="1">Muscle</tissue>
    </source>
</reference>